<comment type="cofactor">
    <cofactor evidence="1 5">
        <name>FAD</name>
        <dbReference type="ChEBI" id="CHEBI:57692"/>
    </cofactor>
</comment>
<dbReference type="InterPro" id="IPR013786">
    <property type="entry name" value="AcylCoA_DH/ox_N"/>
</dbReference>
<keyword evidence="4 5" id="KW-0274">FAD</keyword>
<keyword evidence="3 5" id="KW-0285">Flavoprotein</keyword>
<name>A0A345UIM2_9BACT</name>
<dbReference type="AlphaFoldDB" id="A0A345UIM2"/>
<dbReference type="Gene3D" id="2.40.110.10">
    <property type="entry name" value="Butyryl-CoA Dehydrogenase, subunit A, domain 2"/>
    <property type="match status" value="1"/>
</dbReference>
<sequence length="506" mass="57796">MNQQETNIDTYAIEAFSAFIERFQKTLSTVFGEKKNIQDTSINRGVPGMVMRDILDCKPLSVFIPQEYEGRGTDTAECLKVLEAASYHSLPLSLMIGINGALFLQPLSLYGQDSLKKRVYHDFIHNRKMGGLMITEPKYGSDALHMQTKFKEEASRYHIEGTKHWAGLTGWADYWLLTARREDAKGNLSRDIEFFVHSKEDGGIEVTEVFNNLGLYMLPYGRNKIKTSLSSESKLEPRTTGVKMMLDILHRSRLQFPGMAMGFIKRNMDEAIRHCSERLVGNKPLFSYDQVQERISRLQSFFTTCSAMCAYTAENAKMNMDLARSDLQANTIKTLVTDYMQESAQSLLQLVGAIGYRQEHVAGKGTIDSRPFQIFEGSNDILYQQITESVVKSMRKMKEKNLLSFLKQHDLSLKSSERLTKVLDFEVDYTNLSQRKLVDLGRALARVFSMNFVISLGEKGYRSDLIQNSIDHLTQEVNQFITAYQYKKDIAVVAEYHDDSNWASYL</sequence>
<feature type="domain" description="Acyl-CoA dehydrogenase/oxidase N-terminal" evidence="8">
    <location>
        <begin position="46"/>
        <end position="121"/>
    </location>
</feature>
<dbReference type="SUPFAM" id="SSF56645">
    <property type="entry name" value="Acyl-CoA dehydrogenase NM domain-like"/>
    <property type="match status" value="1"/>
</dbReference>
<dbReference type="InterPro" id="IPR036250">
    <property type="entry name" value="AcylCo_DH-like_C"/>
</dbReference>
<dbReference type="Pfam" id="PF02770">
    <property type="entry name" value="Acyl-CoA_dh_M"/>
    <property type="match status" value="1"/>
</dbReference>
<accession>A0A345UIM2</accession>
<dbReference type="PANTHER" id="PTHR43884">
    <property type="entry name" value="ACYL-COA DEHYDROGENASE"/>
    <property type="match status" value="1"/>
</dbReference>
<keyword evidence="5" id="KW-0560">Oxidoreductase</keyword>
<evidence type="ECO:0000259" key="7">
    <source>
        <dbReference type="Pfam" id="PF02770"/>
    </source>
</evidence>
<dbReference type="SUPFAM" id="SSF47203">
    <property type="entry name" value="Acyl-CoA dehydrogenase C-terminal domain-like"/>
    <property type="match status" value="1"/>
</dbReference>
<dbReference type="CDD" id="cd00567">
    <property type="entry name" value="ACAD"/>
    <property type="match status" value="1"/>
</dbReference>
<dbReference type="EMBL" id="CP027806">
    <property type="protein sequence ID" value="AXJ00324.1"/>
    <property type="molecule type" value="Genomic_DNA"/>
</dbReference>
<comment type="similarity">
    <text evidence="2 5">Belongs to the acyl-CoA dehydrogenase family.</text>
</comment>
<dbReference type="InterPro" id="IPR046373">
    <property type="entry name" value="Acyl-CoA_Oxase/DH_mid-dom_sf"/>
</dbReference>
<dbReference type="Pfam" id="PF02771">
    <property type="entry name" value="Acyl-CoA_dh_N"/>
    <property type="match status" value="1"/>
</dbReference>
<dbReference type="Pfam" id="PF00441">
    <property type="entry name" value="Acyl-CoA_dh_1"/>
    <property type="match status" value="1"/>
</dbReference>
<dbReference type="InterPro" id="IPR037069">
    <property type="entry name" value="AcylCoA_DH/ox_N_sf"/>
</dbReference>
<keyword evidence="10" id="KW-1185">Reference proteome</keyword>
<gene>
    <name evidence="9" type="ORF">CYPRO_1059</name>
</gene>
<proteinExistence type="inferred from homology"/>
<evidence type="ECO:0000259" key="6">
    <source>
        <dbReference type="Pfam" id="PF00441"/>
    </source>
</evidence>
<evidence type="ECO:0000256" key="4">
    <source>
        <dbReference type="ARBA" id="ARBA00022827"/>
    </source>
</evidence>
<dbReference type="RefSeq" id="WP_240644844.1">
    <property type="nucleotide sequence ID" value="NZ_CP027806.1"/>
</dbReference>
<evidence type="ECO:0000256" key="2">
    <source>
        <dbReference type="ARBA" id="ARBA00009347"/>
    </source>
</evidence>
<evidence type="ECO:0000256" key="3">
    <source>
        <dbReference type="ARBA" id="ARBA00022630"/>
    </source>
</evidence>
<evidence type="ECO:0000259" key="8">
    <source>
        <dbReference type="Pfam" id="PF02771"/>
    </source>
</evidence>
<dbReference type="PANTHER" id="PTHR43884:SF12">
    <property type="entry name" value="ISOVALERYL-COA DEHYDROGENASE, MITOCHONDRIAL-RELATED"/>
    <property type="match status" value="1"/>
</dbReference>
<evidence type="ECO:0000313" key="9">
    <source>
        <dbReference type="EMBL" id="AXJ00324.1"/>
    </source>
</evidence>
<dbReference type="Gene3D" id="1.20.140.10">
    <property type="entry name" value="Butyryl-CoA Dehydrogenase, subunit A, domain 3"/>
    <property type="match status" value="1"/>
</dbReference>
<dbReference type="KEGG" id="cprv:CYPRO_1059"/>
<dbReference type="GO" id="GO:0003995">
    <property type="term" value="F:acyl-CoA dehydrogenase activity"/>
    <property type="evidence" value="ECO:0007669"/>
    <property type="project" value="TreeGrafter"/>
</dbReference>
<feature type="domain" description="Acyl-CoA dehydrogenase/oxidase C-terminal" evidence="6">
    <location>
        <begin position="240"/>
        <end position="390"/>
    </location>
</feature>
<evidence type="ECO:0000256" key="1">
    <source>
        <dbReference type="ARBA" id="ARBA00001974"/>
    </source>
</evidence>
<dbReference type="GO" id="GO:0050660">
    <property type="term" value="F:flavin adenine dinucleotide binding"/>
    <property type="evidence" value="ECO:0007669"/>
    <property type="project" value="InterPro"/>
</dbReference>
<evidence type="ECO:0000313" key="10">
    <source>
        <dbReference type="Proteomes" id="UP000254808"/>
    </source>
</evidence>
<protein>
    <submittedName>
        <fullName evidence="9">Acyl-CoA dehydrogenase</fullName>
    </submittedName>
</protein>
<dbReference type="Proteomes" id="UP000254808">
    <property type="component" value="Chromosome"/>
</dbReference>
<dbReference type="InterPro" id="IPR006091">
    <property type="entry name" value="Acyl-CoA_Oxase/DH_mid-dom"/>
</dbReference>
<dbReference type="InterPro" id="IPR009075">
    <property type="entry name" value="AcylCo_DH/oxidase_C"/>
</dbReference>
<organism evidence="9 10">
    <name type="scientific">Cyclonatronum proteinivorum</name>
    <dbReference type="NCBI Taxonomy" id="1457365"/>
    <lineage>
        <taxon>Bacteria</taxon>
        <taxon>Pseudomonadati</taxon>
        <taxon>Balneolota</taxon>
        <taxon>Balneolia</taxon>
        <taxon>Balneolales</taxon>
        <taxon>Cyclonatronaceae</taxon>
        <taxon>Cyclonatronum</taxon>
    </lineage>
</organism>
<feature type="domain" description="Acyl-CoA oxidase/dehydrogenase middle" evidence="7">
    <location>
        <begin position="132"/>
        <end position="222"/>
    </location>
</feature>
<dbReference type="InterPro" id="IPR009100">
    <property type="entry name" value="AcylCoA_DH/oxidase_NM_dom_sf"/>
</dbReference>
<evidence type="ECO:0000256" key="5">
    <source>
        <dbReference type="RuleBase" id="RU362125"/>
    </source>
</evidence>
<dbReference type="Gene3D" id="1.10.540.10">
    <property type="entry name" value="Acyl-CoA dehydrogenase/oxidase, N-terminal domain"/>
    <property type="match status" value="1"/>
</dbReference>
<reference evidence="9 10" key="1">
    <citation type="submission" date="2018-03" db="EMBL/GenBank/DDBJ databases">
        <title>Phenotypic and genomic properties of Cyclonatronum proteinivorum gen. nov., sp. nov., a haloalkaliphilic bacteroidete from soda lakes possessing Na+-translocating rhodopsin.</title>
        <authorList>
            <person name="Toshchakov S.V."/>
            <person name="Korzhenkov A."/>
            <person name="Samarov N.I."/>
            <person name="Kublanov I.V."/>
            <person name="Muntyan M.S."/>
            <person name="Sorokin D.Y."/>
        </authorList>
    </citation>
    <scope>NUCLEOTIDE SEQUENCE [LARGE SCALE GENOMIC DNA]</scope>
    <source>
        <strain evidence="9 10">Omega</strain>
    </source>
</reference>